<proteinExistence type="predicted"/>
<dbReference type="Pfam" id="PF13671">
    <property type="entry name" value="AAA_33"/>
    <property type="match status" value="1"/>
</dbReference>
<dbReference type="InterPro" id="IPR027417">
    <property type="entry name" value="P-loop_NTPase"/>
</dbReference>
<name>A0A2J6QA80_9HELO</name>
<dbReference type="AlphaFoldDB" id="A0A2J6QA80"/>
<evidence type="ECO:0000313" key="1">
    <source>
        <dbReference type="EMBL" id="PMD23180.1"/>
    </source>
</evidence>
<accession>A0A2J6QA80</accession>
<gene>
    <name evidence="1" type="ORF">NA56DRAFT_716968</name>
</gene>
<protein>
    <recommendedName>
        <fullName evidence="3">P-loop containing nucleoside triphosphate hydrolase protein</fullName>
    </recommendedName>
</protein>
<dbReference type="Gene3D" id="3.40.50.300">
    <property type="entry name" value="P-loop containing nucleotide triphosphate hydrolases"/>
    <property type="match status" value="1"/>
</dbReference>
<dbReference type="OrthoDB" id="3231855at2759"/>
<organism evidence="1 2">
    <name type="scientific">Hyaloscypha hepaticicola</name>
    <dbReference type="NCBI Taxonomy" id="2082293"/>
    <lineage>
        <taxon>Eukaryota</taxon>
        <taxon>Fungi</taxon>
        <taxon>Dikarya</taxon>
        <taxon>Ascomycota</taxon>
        <taxon>Pezizomycotina</taxon>
        <taxon>Leotiomycetes</taxon>
        <taxon>Helotiales</taxon>
        <taxon>Hyaloscyphaceae</taxon>
        <taxon>Hyaloscypha</taxon>
    </lineage>
</organism>
<dbReference type="STRING" id="1745343.A0A2J6QA80"/>
<dbReference type="PANTHER" id="PTHR37807:SF3">
    <property type="entry name" value="OS07G0160300 PROTEIN"/>
    <property type="match status" value="1"/>
</dbReference>
<dbReference type="Proteomes" id="UP000235672">
    <property type="component" value="Unassembled WGS sequence"/>
</dbReference>
<reference evidence="1 2" key="1">
    <citation type="submission" date="2016-05" db="EMBL/GenBank/DDBJ databases">
        <title>A degradative enzymes factory behind the ericoid mycorrhizal symbiosis.</title>
        <authorList>
            <consortium name="DOE Joint Genome Institute"/>
            <person name="Martino E."/>
            <person name="Morin E."/>
            <person name="Grelet G."/>
            <person name="Kuo A."/>
            <person name="Kohler A."/>
            <person name="Daghino S."/>
            <person name="Barry K."/>
            <person name="Choi C."/>
            <person name="Cichocki N."/>
            <person name="Clum A."/>
            <person name="Copeland A."/>
            <person name="Hainaut M."/>
            <person name="Haridas S."/>
            <person name="Labutti K."/>
            <person name="Lindquist E."/>
            <person name="Lipzen A."/>
            <person name="Khouja H.-R."/>
            <person name="Murat C."/>
            <person name="Ohm R."/>
            <person name="Olson A."/>
            <person name="Spatafora J."/>
            <person name="Veneault-Fourrey C."/>
            <person name="Henrissat B."/>
            <person name="Grigoriev I."/>
            <person name="Martin F."/>
            <person name="Perotto S."/>
        </authorList>
    </citation>
    <scope>NUCLEOTIDE SEQUENCE [LARGE SCALE GENOMIC DNA]</scope>
    <source>
        <strain evidence="1 2">UAMH 7357</strain>
    </source>
</reference>
<sequence>MDRPRKMLIQMSGCPGSGKSTMADLLGQSINAVVIDHDLIRSFFLHNDLFFEQAANLAYPFQWVLAEDMIKRERNVIINSTCNYDETLNQGIVLARKYGFNYRYVECRVHDIELLDRRLRNRIPLRSQRTGVSLPPTDANDVRHNEDFQTIFKRWTEHPCRPDRDAIVVDSSTEPEQCLESILKQIVPSIGVTNKEECNFELSGP</sequence>
<dbReference type="EMBL" id="KZ613475">
    <property type="protein sequence ID" value="PMD23180.1"/>
    <property type="molecule type" value="Genomic_DNA"/>
</dbReference>
<evidence type="ECO:0000313" key="2">
    <source>
        <dbReference type="Proteomes" id="UP000235672"/>
    </source>
</evidence>
<evidence type="ECO:0008006" key="3">
    <source>
        <dbReference type="Google" id="ProtNLM"/>
    </source>
</evidence>
<keyword evidence="2" id="KW-1185">Reference proteome</keyword>
<dbReference type="PANTHER" id="PTHR37807">
    <property type="entry name" value="OS07G0160300 PROTEIN"/>
    <property type="match status" value="1"/>
</dbReference>
<dbReference type="SUPFAM" id="SSF52540">
    <property type="entry name" value="P-loop containing nucleoside triphosphate hydrolases"/>
    <property type="match status" value="1"/>
</dbReference>